<dbReference type="PANTHER" id="PTHR31616">
    <property type="entry name" value="TREHALASE"/>
    <property type="match status" value="1"/>
</dbReference>
<dbReference type="RefSeq" id="WP_310764929.1">
    <property type="nucleotide sequence ID" value="NZ_CP134050.1"/>
</dbReference>
<dbReference type="PANTHER" id="PTHR31616:SF0">
    <property type="entry name" value="GLUCAN 1,4-ALPHA-GLUCOSIDASE"/>
    <property type="match status" value="1"/>
</dbReference>
<name>A0ABY9T4V1_BREBE</name>
<dbReference type="EMBL" id="CP134050">
    <property type="protein sequence ID" value="WNC13423.1"/>
    <property type="molecule type" value="Genomic_DNA"/>
</dbReference>
<dbReference type="Gene3D" id="1.50.10.10">
    <property type="match status" value="1"/>
</dbReference>
<dbReference type="InterPro" id="IPR011613">
    <property type="entry name" value="GH15-like"/>
</dbReference>
<reference evidence="2 3" key="1">
    <citation type="submission" date="2023-09" db="EMBL/GenBank/DDBJ databases">
        <title>Complete Genome and Methylome dissection of Bacillus brevis NEB573 original source of BbsI restriction endonuclease.</title>
        <authorList>
            <person name="Fomenkov A."/>
            <person name="Roberts R.D."/>
        </authorList>
    </citation>
    <scope>NUCLEOTIDE SEQUENCE [LARGE SCALE GENOMIC DNA]</scope>
    <source>
        <strain evidence="2 3">NEB573</strain>
    </source>
</reference>
<evidence type="ECO:0000313" key="2">
    <source>
        <dbReference type="EMBL" id="WNC13423.1"/>
    </source>
</evidence>
<dbReference type="Pfam" id="PF00723">
    <property type="entry name" value="Glyco_hydro_15"/>
    <property type="match status" value="1"/>
</dbReference>
<organism evidence="2 3">
    <name type="scientific">Brevibacillus brevis</name>
    <name type="common">Bacillus brevis</name>
    <dbReference type="NCBI Taxonomy" id="1393"/>
    <lineage>
        <taxon>Bacteria</taxon>
        <taxon>Bacillati</taxon>
        <taxon>Bacillota</taxon>
        <taxon>Bacilli</taxon>
        <taxon>Bacillales</taxon>
        <taxon>Paenibacillaceae</taxon>
        <taxon>Brevibacillus</taxon>
    </lineage>
</organism>
<dbReference type="InterPro" id="IPR008928">
    <property type="entry name" value="6-hairpin_glycosidase_sf"/>
</dbReference>
<sequence>MTITALAEESVRIIIRHQAKSGAYVASPGFAAYRYAWLRDGTFTAYAMDRAGQHESARRFYQWCGSVVLRHAEKARSAIAAVRAGERTGGNERFLHTRYTVDGDEVCGQWGSFQLDGYGAWLWGLAEHVRLVQDAQLIRELRPAVDLTLDYLQACWRLPNYDCWEEWGDRQHPATMAAIFGGVRAMAGHFPERAEELGRLADDIREFVLVRGTAEGQFVKSLGNPVPDASLLWLSVPFGLVEPDDLLMKGTVQAIERELLAGWGLHRYAADTYYGGGQWPLLSAWLGWYYARTGREEEALHILKWIASHKLPAGFPEQVQDHLLSPDSYRQWVEREGQPAVPLLWTHAMYLVLAAELGLTENPNPTGPMPNPSV</sequence>
<feature type="domain" description="GH15-like" evidence="1">
    <location>
        <begin position="16"/>
        <end position="351"/>
    </location>
</feature>
<dbReference type="GO" id="GO:0016787">
    <property type="term" value="F:hydrolase activity"/>
    <property type="evidence" value="ECO:0007669"/>
    <property type="project" value="UniProtKB-KW"/>
</dbReference>
<proteinExistence type="predicted"/>
<evidence type="ECO:0000259" key="1">
    <source>
        <dbReference type="Pfam" id="PF00723"/>
    </source>
</evidence>
<protein>
    <submittedName>
        <fullName evidence="2">Glycoside hydrolase family 15 protein</fullName>
    </submittedName>
</protein>
<dbReference type="InterPro" id="IPR012341">
    <property type="entry name" value="6hp_glycosidase-like_sf"/>
</dbReference>
<dbReference type="SUPFAM" id="SSF48208">
    <property type="entry name" value="Six-hairpin glycosidases"/>
    <property type="match status" value="1"/>
</dbReference>
<dbReference type="Proteomes" id="UP001256827">
    <property type="component" value="Chromosome"/>
</dbReference>
<evidence type="ECO:0000313" key="3">
    <source>
        <dbReference type="Proteomes" id="UP001256827"/>
    </source>
</evidence>
<gene>
    <name evidence="2" type="ORF">RGB73_22390</name>
</gene>
<keyword evidence="2" id="KW-0378">Hydrolase</keyword>
<accession>A0ABY9T4V1</accession>
<keyword evidence="3" id="KW-1185">Reference proteome</keyword>